<organism evidence="1 2">
    <name type="scientific">Aphanothece hegewaldii CCALA 016</name>
    <dbReference type="NCBI Taxonomy" id="2107694"/>
    <lineage>
        <taxon>Bacteria</taxon>
        <taxon>Bacillati</taxon>
        <taxon>Cyanobacteriota</taxon>
        <taxon>Cyanophyceae</taxon>
        <taxon>Oscillatoriophycideae</taxon>
        <taxon>Chroococcales</taxon>
        <taxon>Aphanothecaceae</taxon>
        <taxon>Aphanothece</taxon>
    </lineage>
</organism>
<proteinExistence type="predicted"/>
<dbReference type="EMBL" id="PXOH01000006">
    <property type="protein sequence ID" value="PSF37898.1"/>
    <property type="molecule type" value="Genomic_DNA"/>
</dbReference>
<reference evidence="1 2" key="1">
    <citation type="submission" date="2018-03" db="EMBL/GenBank/DDBJ databases">
        <title>The ancient ancestry and fast evolution of plastids.</title>
        <authorList>
            <person name="Moore K.R."/>
            <person name="Magnabosco C."/>
            <person name="Momper L."/>
            <person name="Gold D.A."/>
            <person name="Bosak T."/>
            <person name="Fournier G.P."/>
        </authorList>
    </citation>
    <scope>NUCLEOTIDE SEQUENCE [LARGE SCALE GENOMIC DNA]</scope>
    <source>
        <strain evidence="1 2">CCALA 016</strain>
    </source>
</reference>
<dbReference type="AlphaFoldDB" id="A0A2T1LZQ3"/>
<dbReference type="Proteomes" id="UP000239001">
    <property type="component" value="Unassembled WGS sequence"/>
</dbReference>
<evidence type="ECO:0000313" key="1">
    <source>
        <dbReference type="EMBL" id="PSF37898.1"/>
    </source>
</evidence>
<reference evidence="1 2" key="2">
    <citation type="submission" date="2018-03" db="EMBL/GenBank/DDBJ databases">
        <authorList>
            <person name="Keele B.F."/>
        </authorList>
    </citation>
    <scope>NUCLEOTIDE SEQUENCE [LARGE SCALE GENOMIC DNA]</scope>
    <source>
        <strain evidence="1 2">CCALA 016</strain>
    </source>
</reference>
<gene>
    <name evidence="1" type="ORF">C7H19_07930</name>
</gene>
<accession>A0A2T1LZQ3</accession>
<sequence length="512" mass="50498">MNRYLKLLSVRSLLLIACFLFCFLSLPDSVLANNLFNSNNSLKKIIAASPEQTGGFRGLLKQLTVTTTADDGTGSLRWAIIRANQSPEDDLIDLSQVSGTIKLKESLPKIDSNMTIVGNGDDLLSGDNAHQVLYVNSGEVTIKDLTIADGRVMGNDGDNGAGGAAGMGGGLFINGGTVTLSSVRFVNNHASGGQGTARIPRQATKVQTQILADKNKFNVNRGGIVGINGISLPNLDGIDLDKEGIRISGGNEKFKANRGAIAGMNGIGIGGIGSIAFGGGGGFGGFGNGGDGGNGGKGGKDGGNGGNGGDGGNGGTGVFASFDVWGQQGIGSAAFSGGAGFGGLGNAGKGGEGGMAKAPIADGGKGGKGGNGGNGGFGGGGGSGGFGGMAGNIEINGIPGNGGFGGGDGQLGFGGGGGGFGGAIFVRAGNLILNKTAFENNTASGGIGENSGQGKGGAIFIVTEDLKQQANINQAPKVSSFGRLPVFISNMATQAENTPTDNPDVFGTIQVR</sequence>
<keyword evidence="2" id="KW-1185">Reference proteome</keyword>
<comment type="caution">
    <text evidence="1">The sequence shown here is derived from an EMBL/GenBank/DDBJ whole genome shotgun (WGS) entry which is preliminary data.</text>
</comment>
<dbReference type="RefSeq" id="WP_106456339.1">
    <property type="nucleotide sequence ID" value="NZ_PXOH01000006.1"/>
</dbReference>
<dbReference type="SUPFAM" id="SSF51126">
    <property type="entry name" value="Pectin lyase-like"/>
    <property type="match status" value="1"/>
</dbReference>
<protein>
    <submittedName>
        <fullName evidence="1">Uncharacterized protein</fullName>
    </submittedName>
</protein>
<name>A0A2T1LZQ3_9CHRO</name>
<evidence type="ECO:0000313" key="2">
    <source>
        <dbReference type="Proteomes" id="UP000239001"/>
    </source>
</evidence>
<dbReference type="InterPro" id="IPR011050">
    <property type="entry name" value="Pectin_lyase_fold/virulence"/>
</dbReference>